<dbReference type="AlphaFoldDB" id="A0A7C6EDF4"/>
<sequence>MQALTAVANELSNFMQKKLGRGYEIAAEVGQPNELIVREPGRQYYGLKVFFEGQFIFISRVALLEDETILRQFVDYLRLLLAEEANS</sequence>
<dbReference type="EMBL" id="DTLI01000111">
    <property type="protein sequence ID" value="HHS52062.1"/>
    <property type="molecule type" value="Genomic_DNA"/>
</dbReference>
<protein>
    <submittedName>
        <fullName evidence="1">Uncharacterized protein</fullName>
    </submittedName>
</protein>
<proteinExistence type="predicted"/>
<organism evidence="1">
    <name type="scientific">candidate division WOR-3 bacterium</name>
    <dbReference type="NCBI Taxonomy" id="2052148"/>
    <lineage>
        <taxon>Bacteria</taxon>
        <taxon>Bacteria division WOR-3</taxon>
    </lineage>
</organism>
<comment type="caution">
    <text evidence="1">The sequence shown here is derived from an EMBL/GenBank/DDBJ whole genome shotgun (WGS) entry which is preliminary data.</text>
</comment>
<accession>A0A7C6EDF4</accession>
<name>A0A7C6EDF4_UNCW3</name>
<reference evidence="1" key="1">
    <citation type="journal article" date="2020" name="mSystems">
        <title>Genome- and Community-Level Interaction Insights into Carbon Utilization and Element Cycling Functions of Hydrothermarchaeota in Hydrothermal Sediment.</title>
        <authorList>
            <person name="Zhou Z."/>
            <person name="Liu Y."/>
            <person name="Xu W."/>
            <person name="Pan J."/>
            <person name="Luo Z.H."/>
            <person name="Li M."/>
        </authorList>
    </citation>
    <scope>NUCLEOTIDE SEQUENCE [LARGE SCALE GENOMIC DNA]</scope>
    <source>
        <strain evidence="1">SpSt-876</strain>
    </source>
</reference>
<gene>
    <name evidence="1" type="ORF">ENW73_04250</name>
</gene>
<evidence type="ECO:0000313" key="1">
    <source>
        <dbReference type="EMBL" id="HHS52062.1"/>
    </source>
</evidence>